<evidence type="ECO:0000256" key="1">
    <source>
        <dbReference type="SAM" id="MobiDB-lite"/>
    </source>
</evidence>
<evidence type="ECO:0000313" key="2">
    <source>
        <dbReference type="EMBL" id="KAF9778260.1"/>
    </source>
</evidence>
<dbReference type="Proteomes" id="UP000736335">
    <property type="component" value="Unassembled WGS sequence"/>
</dbReference>
<evidence type="ECO:0000313" key="3">
    <source>
        <dbReference type="Proteomes" id="UP000736335"/>
    </source>
</evidence>
<dbReference type="OrthoDB" id="2740821at2759"/>
<reference evidence="2" key="2">
    <citation type="submission" date="2020-11" db="EMBL/GenBank/DDBJ databases">
        <authorList>
            <consortium name="DOE Joint Genome Institute"/>
            <person name="Kuo A."/>
            <person name="Miyauchi S."/>
            <person name="Kiss E."/>
            <person name="Drula E."/>
            <person name="Kohler A."/>
            <person name="Sanchez-Garcia M."/>
            <person name="Andreopoulos B."/>
            <person name="Barry K.W."/>
            <person name="Bonito G."/>
            <person name="Buee M."/>
            <person name="Carver A."/>
            <person name="Chen C."/>
            <person name="Cichocki N."/>
            <person name="Clum A."/>
            <person name="Culley D."/>
            <person name="Crous P.W."/>
            <person name="Fauchery L."/>
            <person name="Girlanda M."/>
            <person name="Hayes R."/>
            <person name="Keri Z."/>
            <person name="Labutti K."/>
            <person name="Lipzen A."/>
            <person name="Lombard V."/>
            <person name="Magnuson J."/>
            <person name="Maillard F."/>
            <person name="Morin E."/>
            <person name="Murat C."/>
            <person name="Nolan M."/>
            <person name="Ohm R."/>
            <person name="Pangilinan J."/>
            <person name="Pereira M."/>
            <person name="Perotto S."/>
            <person name="Peter M."/>
            <person name="Riley R."/>
            <person name="Sitrit Y."/>
            <person name="Stielow B."/>
            <person name="Szollosi G."/>
            <person name="Zifcakova L."/>
            <person name="Stursova M."/>
            <person name="Spatafora J.W."/>
            <person name="Tedersoo L."/>
            <person name="Vaario L.-M."/>
            <person name="Yamada A."/>
            <person name="Yan M."/>
            <person name="Wang P."/>
            <person name="Xu J."/>
            <person name="Bruns T."/>
            <person name="Baldrian P."/>
            <person name="Vilgalys R."/>
            <person name="Henrissat B."/>
            <person name="Grigoriev I.V."/>
            <person name="Hibbett D."/>
            <person name="Nagy L.G."/>
            <person name="Martin F.M."/>
        </authorList>
    </citation>
    <scope>NUCLEOTIDE SEQUENCE</scope>
    <source>
        <strain evidence="2">UH-Tt-Lm1</strain>
    </source>
</reference>
<proteinExistence type="predicted"/>
<sequence length="113" mass="12431">MYTSSATLDSSQSLESKVKMSSATASCGSEESFYNRMPSVEFKPPTPDWGYLAQVNEKFKNVLEWDVERIVGEPAHRAMFLCTPGKLPLPAVDLCELAADPRLSHMTSASQSL</sequence>
<name>A0A9P6H5Y5_9AGAM</name>
<keyword evidence="3" id="KW-1185">Reference proteome</keyword>
<organism evidence="2 3">
    <name type="scientific">Thelephora terrestris</name>
    <dbReference type="NCBI Taxonomy" id="56493"/>
    <lineage>
        <taxon>Eukaryota</taxon>
        <taxon>Fungi</taxon>
        <taxon>Dikarya</taxon>
        <taxon>Basidiomycota</taxon>
        <taxon>Agaricomycotina</taxon>
        <taxon>Agaricomycetes</taxon>
        <taxon>Thelephorales</taxon>
        <taxon>Thelephoraceae</taxon>
        <taxon>Thelephora</taxon>
    </lineage>
</organism>
<feature type="region of interest" description="Disordered" evidence="1">
    <location>
        <begin position="1"/>
        <end position="28"/>
    </location>
</feature>
<gene>
    <name evidence="2" type="ORF">BJ322DRAFT_1094117</name>
</gene>
<accession>A0A9P6H5Y5</accession>
<dbReference type="AlphaFoldDB" id="A0A9P6H5Y5"/>
<protein>
    <submittedName>
        <fullName evidence="2">Uncharacterized protein</fullName>
    </submittedName>
</protein>
<reference evidence="2" key="1">
    <citation type="journal article" date="2020" name="Nat. Commun.">
        <title>Large-scale genome sequencing of mycorrhizal fungi provides insights into the early evolution of symbiotic traits.</title>
        <authorList>
            <person name="Miyauchi S."/>
            <person name="Kiss E."/>
            <person name="Kuo A."/>
            <person name="Drula E."/>
            <person name="Kohler A."/>
            <person name="Sanchez-Garcia M."/>
            <person name="Morin E."/>
            <person name="Andreopoulos B."/>
            <person name="Barry K.W."/>
            <person name="Bonito G."/>
            <person name="Buee M."/>
            <person name="Carver A."/>
            <person name="Chen C."/>
            <person name="Cichocki N."/>
            <person name="Clum A."/>
            <person name="Culley D."/>
            <person name="Crous P.W."/>
            <person name="Fauchery L."/>
            <person name="Girlanda M."/>
            <person name="Hayes R.D."/>
            <person name="Keri Z."/>
            <person name="LaButti K."/>
            <person name="Lipzen A."/>
            <person name="Lombard V."/>
            <person name="Magnuson J."/>
            <person name="Maillard F."/>
            <person name="Murat C."/>
            <person name="Nolan M."/>
            <person name="Ohm R.A."/>
            <person name="Pangilinan J."/>
            <person name="Pereira M.F."/>
            <person name="Perotto S."/>
            <person name="Peter M."/>
            <person name="Pfister S."/>
            <person name="Riley R."/>
            <person name="Sitrit Y."/>
            <person name="Stielow J.B."/>
            <person name="Szollosi G."/>
            <person name="Zifcakova L."/>
            <person name="Stursova M."/>
            <person name="Spatafora J.W."/>
            <person name="Tedersoo L."/>
            <person name="Vaario L.M."/>
            <person name="Yamada A."/>
            <person name="Yan M."/>
            <person name="Wang P."/>
            <person name="Xu J."/>
            <person name="Bruns T."/>
            <person name="Baldrian P."/>
            <person name="Vilgalys R."/>
            <person name="Dunand C."/>
            <person name="Henrissat B."/>
            <person name="Grigoriev I.V."/>
            <person name="Hibbett D."/>
            <person name="Nagy L.G."/>
            <person name="Martin F.M."/>
        </authorList>
    </citation>
    <scope>NUCLEOTIDE SEQUENCE</scope>
    <source>
        <strain evidence="2">UH-Tt-Lm1</strain>
    </source>
</reference>
<dbReference type="EMBL" id="WIUZ02000024">
    <property type="protein sequence ID" value="KAF9778260.1"/>
    <property type="molecule type" value="Genomic_DNA"/>
</dbReference>
<comment type="caution">
    <text evidence="2">The sequence shown here is derived from an EMBL/GenBank/DDBJ whole genome shotgun (WGS) entry which is preliminary data.</text>
</comment>